<feature type="compositionally biased region" description="Basic and acidic residues" evidence="1">
    <location>
        <begin position="170"/>
        <end position="187"/>
    </location>
</feature>
<gene>
    <name evidence="2" type="ORF">NA56DRAFT_644862</name>
</gene>
<evidence type="ECO:0000313" key="2">
    <source>
        <dbReference type="EMBL" id="PMD22692.1"/>
    </source>
</evidence>
<proteinExistence type="predicted"/>
<reference evidence="2 3" key="1">
    <citation type="submission" date="2016-05" db="EMBL/GenBank/DDBJ databases">
        <title>A degradative enzymes factory behind the ericoid mycorrhizal symbiosis.</title>
        <authorList>
            <consortium name="DOE Joint Genome Institute"/>
            <person name="Martino E."/>
            <person name="Morin E."/>
            <person name="Grelet G."/>
            <person name="Kuo A."/>
            <person name="Kohler A."/>
            <person name="Daghino S."/>
            <person name="Barry K."/>
            <person name="Choi C."/>
            <person name="Cichocki N."/>
            <person name="Clum A."/>
            <person name="Copeland A."/>
            <person name="Hainaut M."/>
            <person name="Haridas S."/>
            <person name="Labutti K."/>
            <person name="Lindquist E."/>
            <person name="Lipzen A."/>
            <person name="Khouja H.-R."/>
            <person name="Murat C."/>
            <person name="Ohm R."/>
            <person name="Olson A."/>
            <person name="Spatafora J."/>
            <person name="Veneault-Fourrey C."/>
            <person name="Henrissat B."/>
            <person name="Grigoriev I."/>
            <person name="Martin F."/>
            <person name="Perotto S."/>
        </authorList>
    </citation>
    <scope>NUCLEOTIDE SEQUENCE [LARGE SCALE GENOMIC DNA]</scope>
    <source>
        <strain evidence="2 3">UAMH 7357</strain>
    </source>
</reference>
<feature type="region of interest" description="Disordered" evidence="1">
    <location>
        <begin position="227"/>
        <end position="283"/>
    </location>
</feature>
<protein>
    <submittedName>
        <fullName evidence="2">Uncharacterized protein</fullName>
    </submittedName>
</protein>
<evidence type="ECO:0000256" key="1">
    <source>
        <dbReference type="SAM" id="MobiDB-lite"/>
    </source>
</evidence>
<name>A0A2J6Q8X7_9HELO</name>
<organism evidence="2 3">
    <name type="scientific">Hyaloscypha hepaticicola</name>
    <dbReference type="NCBI Taxonomy" id="2082293"/>
    <lineage>
        <taxon>Eukaryota</taxon>
        <taxon>Fungi</taxon>
        <taxon>Dikarya</taxon>
        <taxon>Ascomycota</taxon>
        <taxon>Pezizomycotina</taxon>
        <taxon>Leotiomycetes</taxon>
        <taxon>Helotiales</taxon>
        <taxon>Hyaloscyphaceae</taxon>
        <taxon>Hyaloscypha</taxon>
    </lineage>
</organism>
<accession>A0A2J6Q8X7</accession>
<feature type="compositionally biased region" description="Polar residues" evidence="1">
    <location>
        <begin position="1"/>
        <end position="10"/>
    </location>
</feature>
<dbReference type="OrthoDB" id="3563548at2759"/>
<dbReference type="Proteomes" id="UP000235672">
    <property type="component" value="Unassembled WGS sequence"/>
</dbReference>
<keyword evidence="3" id="KW-1185">Reference proteome</keyword>
<feature type="compositionally biased region" description="Polar residues" evidence="1">
    <location>
        <begin position="237"/>
        <end position="250"/>
    </location>
</feature>
<feature type="region of interest" description="Disordered" evidence="1">
    <location>
        <begin position="170"/>
        <end position="212"/>
    </location>
</feature>
<feature type="region of interest" description="Disordered" evidence="1">
    <location>
        <begin position="1"/>
        <end position="21"/>
    </location>
</feature>
<dbReference type="EMBL" id="KZ613477">
    <property type="protein sequence ID" value="PMD22692.1"/>
    <property type="molecule type" value="Genomic_DNA"/>
</dbReference>
<sequence length="297" mass="34718">MSTQPQESTLTPPPVCENDPAAPRLTLEEQKAHYEKVIARVRSLTFKWQDIDNAVKLIEIEELARKSVQELESKITKADKNWNPEPYHQKILKAPPWTDYPDTPDAFFSRHADTKARLILRLGGKAILPKVKVLLQSTPGILLVLISEFDAFELHDQIKGFIEIFDRNSTETRQDEPTRKRQRERTTKQTPSKRRQKQVPYHPQRVDTSRDQVLPTSNSLHAELLHAGSIPPPYDQRQLNSTSQTEGPQIQQQREKQRRLEQQQQKEQQLEEQREEQQLDLEDWQTFDFGLYDTENL</sequence>
<feature type="compositionally biased region" description="Basic and acidic residues" evidence="1">
    <location>
        <begin position="268"/>
        <end position="277"/>
    </location>
</feature>
<evidence type="ECO:0000313" key="3">
    <source>
        <dbReference type="Proteomes" id="UP000235672"/>
    </source>
</evidence>
<dbReference type="AlphaFoldDB" id="A0A2J6Q8X7"/>